<dbReference type="Proteomes" id="UP000214880">
    <property type="component" value="Unassembled WGS sequence"/>
</dbReference>
<feature type="domain" description="N-acetyltransferase" evidence="1">
    <location>
        <begin position="1"/>
        <end position="154"/>
    </location>
</feature>
<evidence type="ECO:0000313" key="3">
    <source>
        <dbReference type="Proteomes" id="UP000214880"/>
    </source>
</evidence>
<sequence length="154" mass="17736">MTIVSIREQLHHAQAAIEYFCKRWATEDSSMVYEDCILSCLDSNSPLPQWYLLYDKEKIIGGAGLVTNDFISRMDLYPWLCALYIEEDYRGHSYGSLLIDRSKIDCKERGYSSLYLCTDHVGTMNTTALTMLRKAITPGALVREYIRPNYKTDP</sequence>
<dbReference type="PROSITE" id="PS51186">
    <property type="entry name" value="GNAT"/>
    <property type="match status" value="1"/>
</dbReference>
<name>A0A1H0A6E3_9FIRM</name>
<evidence type="ECO:0000259" key="1">
    <source>
        <dbReference type="PROSITE" id="PS51186"/>
    </source>
</evidence>
<evidence type="ECO:0000313" key="2">
    <source>
        <dbReference type="EMBL" id="SDN28543.1"/>
    </source>
</evidence>
<organism evidence="2 3">
    <name type="scientific">Dendrosporobacter quercicolus</name>
    <dbReference type="NCBI Taxonomy" id="146817"/>
    <lineage>
        <taxon>Bacteria</taxon>
        <taxon>Bacillati</taxon>
        <taxon>Bacillota</taxon>
        <taxon>Negativicutes</taxon>
        <taxon>Selenomonadales</taxon>
        <taxon>Sporomusaceae</taxon>
        <taxon>Dendrosporobacter</taxon>
    </lineage>
</organism>
<reference evidence="2 3" key="1">
    <citation type="submission" date="2016-10" db="EMBL/GenBank/DDBJ databases">
        <authorList>
            <person name="de Groot N.N."/>
        </authorList>
    </citation>
    <scope>NUCLEOTIDE SEQUENCE [LARGE SCALE GENOMIC DNA]</scope>
    <source>
        <strain evidence="2 3">DSM 1736</strain>
    </source>
</reference>
<dbReference type="InterPro" id="IPR016181">
    <property type="entry name" value="Acyl_CoA_acyltransferase"/>
</dbReference>
<dbReference type="CDD" id="cd04301">
    <property type="entry name" value="NAT_SF"/>
    <property type="match status" value="1"/>
</dbReference>
<dbReference type="InterPro" id="IPR000182">
    <property type="entry name" value="GNAT_dom"/>
</dbReference>
<dbReference type="AlphaFoldDB" id="A0A1H0A6E3"/>
<dbReference type="EMBL" id="FNHB01000016">
    <property type="protein sequence ID" value="SDN28543.1"/>
    <property type="molecule type" value="Genomic_DNA"/>
</dbReference>
<dbReference type="GO" id="GO:0016747">
    <property type="term" value="F:acyltransferase activity, transferring groups other than amino-acyl groups"/>
    <property type="evidence" value="ECO:0007669"/>
    <property type="project" value="InterPro"/>
</dbReference>
<gene>
    <name evidence="2" type="ORF">SAMN04488502_11658</name>
</gene>
<keyword evidence="2" id="KW-0808">Transferase</keyword>
<dbReference type="Pfam" id="PF00583">
    <property type="entry name" value="Acetyltransf_1"/>
    <property type="match status" value="1"/>
</dbReference>
<dbReference type="SUPFAM" id="SSF55729">
    <property type="entry name" value="Acyl-CoA N-acyltransferases (Nat)"/>
    <property type="match status" value="1"/>
</dbReference>
<keyword evidence="3" id="KW-1185">Reference proteome</keyword>
<accession>A0A1H0A6E3</accession>
<dbReference type="STRING" id="146817.SAMN04488502_11658"/>
<protein>
    <submittedName>
        <fullName evidence="2">Acetyltransferase (GNAT) family protein</fullName>
    </submittedName>
</protein>
<dbReference type="Gene3D" id="3.40.630.30">
    <property type="match status" value="1"/>
</dbReference>
<dbReference type="RefSeq" id="WP_245698227.1">
    <property type="nucleotide sequence ID" value="NZ_FNHB01000016.1"/>
</dbReference>
<proteinExistence type="predicted"/>